<dbReference type="EMBL" id="DTBZ01000133">
    <property type="protein sequence ID" value="HGQ18736.1"/>
    <property type="molecule type" value="Genomic_DNA"/>
</dbReference>
<dbReference type="Pfam" id="PF09685">
    <property type="entry name" value="MamF_MmsF"/>
    <property type="match status" value="1"/>
</dbReference>
<name>A0A7J3JRM3_9CREN</name>
<feature type="transmembrane region" description="Helical" evidence="5">
    <location>
        <begin position="17"/>
        <end position="36"/>
    </location>
</feature>
<reference evidence="7" key="1">
    <citation type="journal article" date="2020" name="mSystems">
        <title>Genome- and Community-Level Interaction Insights into Carbon Utilization and Element Cycling Functions of Hydrothermarchaeota in Hydrothermal Sediment.</title>
        <authorList>
            <person name="Zhou Z."/>
            <person name="Liu Y."/>
            <person name="Xu W."/>
            <person name="Pan J."/>
            <person name="Luo Z.H."/>
            <person name="Li M."/>
        </authorList>
    </citation>
    <scope>NUCLEOTIDE SEQUENCE [LARGE SCALE GENOMIC DNA]</scope>
    <source>
        <strain evidence="6">SpSt-618</strain>
        <strain evidence="7">SpSt-657</strain>
    </source>
</reference>
<gene>
    <name evidence="6" type="ORF">ENT87_05675</name>
    <name evidence="7" type="ORF">ENU30_07185</name>
</gene>
<evidence type="ECO:0000256" key="2">
    <source>
        <dbReference type="ARBA" id="ARBA00022692"/>
    </source>
</evidence>
<evidence type="ECO:0000313" key="7">
    <source>
        <dbReference type="EMBL" id="HGQ18736.1"/>
    </source>
</evidence>
<accession>A0A7J3JRM3</accession>
<evidence type="ECO:0008006" key="8">
    <source>
        <dbReference type="Google" id="ProtNLM"/>
    </source>
</evidence>
<evidence type="ECO:0000256" key="5">
    <source>
        <dbReference type="SAM" id="Phobius"/>
    </source>
</evidence>
<feature type="transmembrane region" description="Helical" evidence="5">
    <location>
        <begin position="76"/>
        <end position="94"/>
    </location>
</feature>
<keyword evidence="4 5" id="KW-0472">Membrane</keyword>
<proteinExistence type="predicted"/>
<evidence type="ECO:0000256" key="3">
    <source>
        <dbReference type="ARBA" id="ARBA00022989"/>
    </source>
</evidence>
<dbReference type="InterPro" id="IPR019109">
    <property type="entry name" value="MamF_MmsF"/>
</dbReference>
<sequence length="119" mass="13220">MAEQSIATPSISEDEKLWGFLAWLLSIVGAVLAMVLKPGYRYAKYWAYLSLSFFILIIIASVISMVLAIIPFVGWVLAGLISIGLVVVWIIGIIKSLQPTWWKPPLVYDIAKAIGIERI</sequence>
<evidence type="ECO:0000256" key="4">
    <source>
        <dbReference type="ARBA" id="ARBA00023136"/>
    </source>
</evidence>
<comment type="caution">
    <text evidence="7">The sequence shown here is derived from an EMBL/GenBank/DDBJ whole genome shotgun (WGS) entry which is preliminary data.</text>
</comment>
<keyword evidence="3 5" id="KW-1133">Transmembrane helix</keyword>
<organism evidence="7">
    <name type="scientific">Ignisphaera aggregans</name>
    <dbReference type="NCBI Taxonomy" id="334771"/>
    <lineage>
        <taxon>Archaea</taxon>
        <taxon>Thermoproteota</taxon>
        <taxon>Thermoprotei</taxon>
        <taxon>Desulfurococcales</taxon>
        <taxon>Desulfurococcaceae</taxon>
        <taxon>Ignisphaera</taxon>
    </lineage>
</organism>
<feature type="transmembrane region" description="Helical" evidence="5">
    <location>
        <begin position="48"/>
        <end position="70"/>
    </location>
</feature>
<dbReference type="AlphaFoldDB" id="A0A7J3JRM3"/>
<evidence type="ECO:0000313" key="6">
    <source>
        <dbReference type="EMBL" id="HGN37017.1"/>
    </source>
</evidence>
<protein>
    <recommendedName>
        <fullName evidence="8">DUF4870 domain-containing protein</fullName>
    </recommendedName>
</protein>
<evidence type="ECO:0000256" key="1">
    <source>
        <dbReference type="ARBA" id="ARBA00004141"/>
    </source>
</evidence>
<comment type="subcellular location">
    <subcellularLocation>
        <location evidence="1">Membrane</location>
        <topology evidence="1">Multi-pass membrane protein</topology>
    </subcellularLocation>
</comment>
<keyword evidence="2 5" id="KW-0812">Transmembrane</keyword>
<dbReference type="EMBL" id="DTAI01000163">
    <property type="protein sequence ID" value="HGN37017.1"/>
    <property type="molecule type" value="Genomic_DNA"/>
</dbReference>